<dbReference type="SMART" id="SM00220">
    <property type="entry name" value="S_TKc"/>
    <property type="match status" value="1"/>
</dbReference>
<dbReference type="InterPro" id="IPR017441">
    <property type="entry name" value="Protein_kinase_ATP_BS"/>
</dbReference>
<dbReference type="InterPro" id="IPR008271">
    <property type="entry name" value="Ser/Thr_kinase_AS"/>
</dbReference>
<dbReference type="SUPFAM" id="SSF50998">
    <property type="entry name" value="Quinoprotein alcohol dehydrogenase-like"/>
    <property type="match status" value="1"/>
</dbReference>
<dbReference type="Proteomes" id="UP000010959">
    <property type="component" value="Unassembled WGS sequence"/>
</dbReference>
<dbReference type="PROSITE" id="PS00107">
    <property type="entry name" value="PROTEIN_KINASE_ATP"/>
    <property type="match status" value="1"/>
</dbReference>
<dbReference type="GO" id="GO:0004674">
    <property type="term" value="F:protein serine/threonine kinase activity"/>
    <property type="evidence" value="ECO:0007669"/>
    <property type="project" value="TreeGrafter"/>
</dbReference>
<dbReference type="InterPro" id="IPR000719">
    <property type="entry name" value="Prot_kinase_dom"/>
</dbReference>
<feature type="repeat" description="WD" evidence="7">
    <location>
        <begin position="1018"/>
        <end position="1059"/>
    </location>
</feature>
<keyword evidence="2 12" id="KW-0808">Transferase</keyword>
<comment type="caution">
    <text evidence="12">The sequence shown here is derived from an EMBL/GenBank/DDBJ whole genome shotgun (WGS) entry which is preliminary data.</text>
</comment>
<accession>L7CLV6</accession>
<keyword evidence="10" id="KW-0812">Transmembrane</keyword>
<feature type="compositionally biased region" description="Polar residues" evidence="9">
    <location>
        <begin position="155"/>
        <end position="167"/>
    </location>
</feature>
<dbReference type="InterPro" id="IPR011009">
    <property type="entry name" value="Kinase-like_dom_sf"/>
</dbReference>
<dbReference type="InterPro" id="IPR019775">
    <property type="entry name" value="WD40_repeat_CS"/>
</dbReference>
<dbReference type="InterPro" id="IPR001680">
    <property type="entry name" value="WD40_rpt"/>
</dbReference>
<evidence type="ECO:0000256" key="8">
    <source>
        <dbReference type="PROSITE-ProRule" id="PRU10141"/>
    </source>
</evidence>
<proteinExistence type="predicted"/>
<feature type="transmembrane region" description="Helical" evidence="10">
    <location>
        <begin position="373"/>
        <end position="396"/>
    </location>
</feature>
<keyword evidence="5 12" id="KW-0418">Kinase</keyword>
<sequence length="1096" mass="121476">MSIVEFRMGPNALLPLTLCFALMVQHDVNFPPDDPTEAVTTGVDDQDGQRHFGKYRLLSTLGTGGMGEVYLAEDVESGNQVALKLLRQQASSRLRLRRRFERESVVVQELEHDHIVPLLDSGIEGGTQYLVMRYIDGVTLADRIAHLSGENNHDTASFSSGTLNGTTDRPAGDDMAGRESDSFEFIANSIADIAEALQEAHNNGVIHRDVKPSNLLFSSDDRIWLTDFGLAFTDDEKTALTVTGDILGTPAYMSPEQTSGVSSNVTAQADIYSLGVTLYEWATLQRAFSGTREQILNQVALGSHTPAGKCRADLPKPLQAIIGKAMAVSPERRYATASELASDLRRFANHQTVSAKLPGWSERLFRWSERNPMVALASLIGMVTTIIAVIATISIYSGRLMSINTALDATNEELSRTNVELATSEEELRQYLYVADMTLAYQAYASHNFVEARKLLQKYAPKKDSSRDESMAHAKPHFAWQLLDRLTKEQPSALLTTHDGKANEVAVSNDGKLVLSVGEEGQLHVIDLEKQKVLHRHQVGNQLNAVALSPDNQRFVTGLNGSLGYNLVVVGDVQTGEVVESMVGHQNTIESVAYSLDGQYIASAERYRSVQIHNIEGELVERYESDTRNECLEFIGDHWNVALLENPEDTEARVFVWDKDTEKTYSLPTIVAPSSFAFSRPLRESGELRLVTCNSDMVQVVDGKGRELVAYFEDIPGRIRCVDITDDGRYVCAGVDEGMILLWDLYQRTNGKRLIHTHVIQASEKGISSIKFVASDQGVPRIITSSLDGTVRLWDAADLIWKTPGSDLFASEQYRLHNTYTPSQGDSNVYVRFRGGIVGHYSHQSGVDDMRRIGNYPCEAGLAIALAPDGRRMAIGSSNGVVIADSITGEVEMTIAPPEAEKTCRGLLFFDDLLVTLFNDRMLLHLADDFSFVDEFDTEDGNLLELCRVPNEDTLIVMGANHLYRFADQKLSLLERVDESEAYAGICFDSKGKQFLTSHHNRVIRIRSYPELEPIATLKGHRHNAIDHLFLDDDKTVVTSMVDSTIRFWDLKTERQFGNVSLGKPAYHNLQFIKEKNAIFAGHTDSPAIVLSASAE</sequence>
<evidence type="ECO:0000256" key="2">
    <source>
        <dbReference type="ARBA" id="ARBA00022679"/>
    </source>
</evidence>
<keyword evidence="1 7" id="KW-0853">WD repeat</keyword>
<evidence type="ECO:0000313" key="12">
    <source>
        <dbReference type="EMBL" id="ELP35279.1"/>
    </source>
</evidence>
<keyword evidence="10" id="KW-0472">Membrane</keyword>
<dbReference type="PROSITE" id="PS50294">
    <property type="entry name" value="WD_REPEATS_REGION"/>
    <property type="match status" value="1"/>
</dbReference>
<dbReference type="SMART" id="SM00320">
    <property type="entry name" value="WD40"/>
    <property type="match status" value="7"/>
</dbReference>
<keyword evidence="3" id="KW-0677">Repeat</keyword>
<dbReference type="AlphaFoldDB" id="L7CLV6"/>
<evidence type="ECO:0000256" key="3">
    <source>
        <dbReference type="ARBA" id="ARBA00022737"/>
    </source>
</evidence>
<dbReference type="SUPFAM" id="SSF50978">
    <property type="entry name" value="WD40 repeat-like"/>
    <property type="match status" value="1"/>
</dbReference>
<evidence type="ECO:0000256" key="1">
    <source>
        <dbReference type="ARBA" id="ARBA00022574"/>
    </source>
</evidence>
<evidence type="ECO:0000256" key="10">
    <source>
        <dbReference type="SAM" id="Phobius"/>
    </source>
</evidence>
<dbReference type="PROSITE" id="PS00678">
    <property type="entry name" value="WD_REPEATS_1"/>
    <property type="match status" value="1"/>
</dbReference>
<keyword evidence="4 8" id="KW-0547">Nucleotide-binding</keyword>
<name>L7CLV6_RHOBT</name>
<dbReference type="Gene3D" id="3.30.200.20">
    <property type="entry name" value="Phosphorylase Kinase, domain 1"/>
    <property type="match status" value="1"/>
</dbReference>
<dbReference type="PANTHER" id="PTHR43289:SF6">
    <property type="entry name" value="SERINE_THREONINE-PROTEIN KINASE NEKL-3"/>
    <property type="match status" value="1"/>
</dbReference>
<evidence type="ECO:0000256" key="6">
    <source>
        <dbReference type="ARBA" id="ARBA00022840"/>
    </source>
</evidence>
<dbReference type="PANTHER" id="PTHR43289">
    <property type="entry name" value="MITOGEN-ACTIVATED PROTEIN KINASE KINASE KINASE 20-RELATED"/>
    <property type="match status" value="1"/>
</dbReference>
<dbReference type="PROSITE" id="PS50082">
    <property type="entry name" value="WD_REPEATS_2"/>
    <property type="match status" value="2"/>
</dbReference>
<dbReference type="Pfam" id="PF00400">
    <property type="entry name" value="WD40"/>
    <property type="match status" value="4"/>
</dbReference>
<gene>
    <name evidence="12" type="ORF">RBSWK_00754</name>
</gene>
<keyword evidence="10" id="KW-1133">Transmembrane helix</keyword>
<feature type="repeat" description="WD" evidence="7">
    <location>
        <begin position="760"/>
        <end position="795"/>
    </location>
</feature>
<evidence type="ECO:0000256" key="9">
    <source>
        <dbReference type="SAM" id="MobiDB-lite"/>
    </source>
</evidence>
<dbReference type="PATRIC" id="fig|993516.3.peg.807"/>
<dbReference type="InterPro" id="IPR015943">
    <property type="entry name" value="WD40/YVTN_repeat-like_dom_sf"/>
</dbReference>
<dbReference type="CDD" id="cd14014">
    <property type="entry name" value="STKc_PknB_like"/>
    <property type="match status" value="1"/>
</dbReference>
<dbReference type="Gene3D" id="2.130.10.10">
    <property type="entry name" value="YVTN repeat-like/Quinoprotein amine dehydrogenase"/>
    <property type="match status" value="3"/>
</dbReference>
<dbReference type="EMBL" id="AMWG01000017">
    <property type="protein sequence ID" value="ELP35279.1"/>
    <property type="molecule type" value="Genomic_DNA"/>
</dbReference>
<protein>
    <submittedName>
        <fullName evidence="12">Serine/threonine-protein kinase</fullName>
        <ecNumber evidence="12">2.7.-.-</ecNumber>
    </submittedName>
</protein>
<evidence type="ECO:0000256" key="4">
    <source>
        <dbReference type="ARBA" id="ARBA00022741"/>
    </source>
</evidence>
<evidence type="ECO:0000313" key="13">
    <source>
        <dbReference type="Proteomes" id="UP000010959"/>
    </source>
</evidence>
<organism evidence="12 13">
    <name type="scientific">Rhodopirellula baltica SWK14</name>
    <dbReference type="NCBI Taxonomy" id="993516"/>
    <lineage>
        <taxon>Bacteria</taxon>
        <taxon>Pseudomonadati</taxon>
        <taxon>Planctomycetota</taxon>
        <taxon>Planctomycetia</taxon>
        <taxon>Pirellulales</taxon>
        <taxon>Pirellulaceae</taxon>
        <taxon>Rhodopirellula</taxon>
    </lineage>
</organism>
<dbReference type="Gene3D" id="1.10.510.10">
    <property type="entry name" value="Transferase(Phosphotransferase) domain 1"/>
    <property type="match status" value="1"/>
</dbReference>
<dbReference type="InterPro" id="IPR011047">
    <property type="entry name" value="Quinoprotein_ADH-like_sf"/>
</dbReference>
<evidence type="ECO:0000256" key="7">
    <source>
        <dbReference type="PROSITE-ProRule" id="PRU00221"/>
    </source>
</evidence>
<feature type="binding site" evidence="8">
    <location>
        <position position="84"/>
    </location>
    <ligand>
        <name>ATP</name>
        <dbReference type="ChEBI" id="CHEBI:30616"/>
    </ligand>
</feature>
<dbReference type="InterPro" id="IPR036322">
    <property type="entry name" value="WD40_repeat_dom_sf"/>
</dbReference>
<dbReference type="PROSITE" id="PS00108">
    <property type="entry name" value="PROTEIN_KINASE_ST"/>
    <property type="match status" value="1"/>
</dbReference>
<dbReference type="PROSITE" id="PS50011">
    <property type="entry name" value="PROTEIN_KINASE_DOM"/>
    <property type="match status" value="1"/>
</dbReference>
<feature type="domain" description="Protein kinase" evidence="11">
    <location>
        <begin position="55"/>
        <end position="353"/>
    </location>
</feature>
<evidence type="ECO:0000256" key="5">
    <source>
        <dbReference type="ARBA" id="ARBA00022777"/>
    </source>
</evidence>
<keyword evidence="6 8" id="KW-0067">ATP-binding</keyword>
<feature type="region of interest" description="Disordered" evidence="9">
    <location>
        <begin position="155"/>
        <end position="177"/>
    </location>
</feature>
<dbReference type="GO" id="GO:0005524">
    <property type="term" value="F:ATP binding"/>
    <property type="evidence" value="ECO:0007669"/>
    <property type="project" value="UniProtKB-UniRule"/>
</dbReference>
<dbReference type="SUPFAM" id="SSF56112">
    <property type="entry name" value="Protein kinase-like (PK-like)"/>
    <property type="match status" value="1"/>
</dbReference>
<dbReference type="EC" id="2.7.-.-" evidence="12"/>
<reference evidence="12 13" key="1">
    <citation type="journal article" date="2013" name="Mar. Genomics">
        <title>Expression of sulfatases in Rhodopirellula baltica and the diversity of sulfatases in the genus Rhodopirellula.</title>
        <authorList>
            <person name="Wegner C.E."/>
            <person name="Richter-Heitmann T."/>
            <person name="Klindworth A."/>
            <person name="Klockow C."/>
            <person name="Richter M."/>
            <person name="Achstetter T."/>
            <person name="Glockner F.O."/>
            <person name="Harder J."/>
        </authorList>
    </citation>
    <scope>NUCLEOTIDE SEQUENCE [LARGE SCALE GENOMIC DNA]</scope>
    <source>
        <strain evidence="12 13">SWK14</strain>
    </source>
</reference>
<dbReference type="Pfam" id="PF00069">
    <property type="entry name" value="Pkinase"/>
    <property type="match status" value="1"/>
</dbReference>
<evidence type="ECO:0000259" key="11">
    <source>
        <dbReference type="PROSITE" id="PS50011"/>
    </source>
</evidence>